<dbReference type="InterPro" id="IPR050789">
    <property type="entry name" value="Diverse_Enzym_Activities"/>
</dbReference>
<dbReference type="Pfam" id="PF00144">
    <property type="entry name" value="Beta-lactamase"/>
    <property type="match status" value="1"/>
</dbReference>
<dbReference type="SUPFAM" id="SSF56601">
    <property type="entry name" value="beta-lactamase/transpeptidase-like"/>
    <property type="match status" value="1"/>
</dbReference>
<sequence length="379" mass="39476">MQAGLDAALDSALAEKRIVGAVLIVTEGGKRVHARAVGQSDRATGRAMQLGDRFRLASVTKPVASALFMALEEDGTWSLDAPVTDFLPGFRPRLPDGTAPEITLHHLLTHSSGLGYRFLEAETGPYARAGISDGMDQPGLSMAENLDRIAAAPLYFPPGTAWRYSVGIDVLGAAAEAATGQSLQQLIDSRISAPLGLTSLRFTTPPAPDLATAYLDASPEPIPAEDGMRPLLWDEGGVTFAPSRAHDAGSFASCGAGLTGSAPDIMAVLASLAGHGTPLLSPDSVARMSRPQIPTDMPTIQGPGWSFGYGWAVHTDPAASNSALPAGTMKWGGVYGHSWFMDPANDRISLLLTNTAYEGMSGTLPDQINSAIYGPAPAG</sequence>
<comment type="caution">
    <text evidence="2">The sequence shown here is derived from an EMBL/GenBank/DDBJ whole genome shotgun (WGS) entry which is preliminary data.</text>
</comment>
<keyword evidence="3" id="KW-1185">Reference proteome</keyword>
<proteinExistence type="predicted"/>
<accession>A0A844WCC0</accession>
<dbReference type="AlphaFoldDB" id="A0A844WCC0"/>
<dbReference type="Gene3D" id="3.40.710.10">
    <property type="entry name" value="DD-peptidase/beta-lactamase superfamily"/>
    <property type="match status" value="1"/>
</dbReference>
<protein>
    <submittedName>
        <fullName evidence="2">Serine hydrolase</fullName>
    </submittedName>
</protein>
<dbReference type="RefSeq" id="WP_160382840.1">
    <property type="nucleotide sequence ID" value="NZ_WNXQ01000005.1"/>
</dbReference>
<evidence type="ECO:0000313" key="2">
    <source>
        <dbReference type="EMBL" id="MWB78628.1"/>
    </source>
</evidence>
<dbReference type="InterPro" id="IPR001466">
    <property type="entry name" value="Beta-lactam-related"/>
</dbReference>
<name>A0A844WCC0_9RHOB</name>
<dbReference type="PANTHER" id="PTHR43283:SF3">
    <property type="entry name" value="BETA-LACTAMASE FAMILY PROTEIN (AFU_ORTHOLOGUE AFUA_5G07500)"/>
    <property type="match status" value="1"/>
</dbReference>
<dbReference type="InterPro" id="IPR012338">
    <property type="entry name" value="Beta-lactam/transpept-like"/>
</dbReference>
<dbReference type="EMBL" id="WNXQ01000005">
    <property type="protein sequence ID" value="MWB78628.1"/>
    <property type="molecule type" value="Genomic_DNA"/>
</dbReference>
<dbReference type="PANTHER" id="PTHR43283">
    <property type="entry name" value="BETA-LACTAMASE-RELATED"/>
    <property type="match status" value="1"/>
</dbReference>
<dbReference type="Proteomes" id="UP000443843">
    <property type="component" value="Unassembled WGS sequence"/>
</dbReference>
<evidence type="ECO:0000259" key="1">
    <source>
        <dbReference type="Pfam" id="PF00144"/>
    </source>
</evidence>
<reference evidence="2 3" key="1">
    <citation type="submission" date="2019-11" db="EMBL/GenBank/DDBJ databases">
        <title>Pseudooceanicola pacifica sp. nov., isolated from deep-sea sediment of the Pacific Ocean.</title>
        <authorList>
            <person name="Lyu L."/>
        </authorList>
    </citation>
    <scope>NUCLEOTIDE SEQUENCE [LARGE SCALE GENOMIC DNA]</scope>
    <source>
        <strain evidence="2 3">216_PA32_1</strain>
    </source>
</reference>
<keyword evidence="2" id="KW-0378">Hydrolase</keyword>
<evidence type="ECO:0000313" key="3">
    <source>
        <dbReference type="Proteomes" id="UP000443843"/>
    </source>
</evidence>
<gene>
    <name evidence="2" type="ORF">GLS40_11370</name>
</gene>
<feature type="domain" description="Beta-lactamase-related" evidence="1">
    <location>
        <begin position="5"/>
        <end position="361"/>
    </location>
</feature>
<dbReference type="GO" id="GO:0016787">
    <property type="term" value="F:hydrolase activity"/>
    <property type="evidence" value="ECO:0007669"/>
    <property type="project" value="UniProtKB-KW"/>
</dbReference>
<organism evidence="2 3">
    <name type="scientific">Pseudooceanicola pacificus</name>
    <dbReference type="NCBI Taxonomy" id="2676438"/>
    <lineage>
        <taxon>Bacteria</taxon>
        <taxon>Pseudomonadati</taxon>
        <taxon>Pseudomonadota</taxon>
        <taxon>Alphaproteobacteria</taxon>
        <taxon>Rhodobacterales</taxon>
        <taxon>Paracoccaceae</taxon>
        <taxon>Pseudooceanicola</taxon>
    </lineage>
</organism>